<dbReference type="InterPro" id="IPR010065">
    <property type="entry name" value="AA_ABC_transptr_permease_3TM"/>
</dbReference>
<feature type="transmembrane region" description="Helical" evidence="9">
    <location>
        <begin position="90"/>
        <end position="109"/>
    </location>
</feature>
<keyword evidence="5 9" id="KW-0812">Transmembrane</keyword>
<comment type="subcellular location">
    <subcellularLocation>
        <location evidence="1 9">Cell membrane</location>
        <topology evidence="1 9">Multi-pass membrane protein</topology>
    </subcellularLocation>
</comment>
<dbReference type="GO" id="GO:0006865">
    <property type="term" value="P:amino acid transport"/>
    <property type="evidence" value="ECO:0007669"/>
    <property type="project" value="UniProtKB-KW"/>
</dbReference>
<protein>
    <submittedName>
        <fullName evidence="11">Putative glutamine transport system permease protein GlnP</fullName>
    </submittedName>
</protein>
<dbReference type="AlphaFoldDB" id="A0A1E3L522"/>
<accession>A0A1E3L522</accession>
<name>A0A1E3L522_9BACL</name>
<evidence type="ECO:0000313" key="11">
    <source>
        <dbReference type="EMBL" id="ODP28265.1"/>
    </source>
</evidence>
<dbReference type="STRING" id="1886670.PTI45_02255"/>
<evidence type="ECO:0000259" key="10">
    <source>
        <dbReference type="PROSITE" id="PS50928"/>
    </source>
</evidence>
<feature type="transmembrane region" description="Helical" evidence="9">
    <location>
        <begin position="20"/>
        <end position="41"/>
    </location>
</feature>
<dbReference type="PANTHER" id="PTHR30614">
    <property type="entry name" value="MEMBRANE COMPONENT OF AMINO ACID ABC TRANSPORTER"/>
    <property type="match status" value="1"/>
</dbReference>
<proteinExistence type="inferred from homology"/>
<keyword evidence="8 9" id="KW-0472">Membrane</keyword>
<comment type="caution">
    <text evidence="11">The sequence shown here is derived from an EMBL/GenBank/DDBJ whole genome shotgun (WGS) entry which is preliminary data.</text>
</comment>
<dbReference type="InterPro" id="IPR043429">
    <property type="entry name" value="ArtM/GltK/GlnP/TcyL/YhdX-like"/>
</dbReference>
<reference evidence="11 12" key="1">
    <citation type="submission" date="2016-08" db="EMBL/GenBank/DDBJ databases">
        <title>Genome sequencing of Paenibacillus sp. TI45-13ar, isolated from Korean traditional nuruk.</title>
        <authorList>
            <person name="Kim S.-J."/>
        </authorList>
    </citation>
    <scope>NUCLEOTIDE SEQUENCE [LARGE SCALE GENOMIC DNA]</scope>
    <source>
        <strain evidence="11 12">TI45-13ar</strain>
    </source>
</reference>
<dbReference type="Proteomes" id="UP000094578">
    <property type="component" value="Unassembled WGS sequence"/>
</dbReference>
<dbReference type="Gene3D" id="1.10.3720.10">
    <property type="entry name" value="MetI-like"/>
    <property type="match status" value="1"/>
</dbReference>
<evidence type="ECO:0000313" key="12">
    <source>
        <dbReference type="Proteomes" id="UP000094578"/>
    </source>
</evidence>
<dbReference type="FunFam" id="1.10.3720.10:FF:000033">
    <property type="entry name" value="Polar amino acid ABC transporter permease"/>
    <property type="match status" value="1"/>
</dbReference>
<dbReference type="EMBL" id="MDER01000039">
    <property type="protein sequence ID" value="ODP28265.1"/>
    <property type="molecule type" value="Genomic_DNA"/>
</dbReference>
<keyword evidence="6" id="KW-0029">Amino-acid transport</keyword>
<dbReference type="SUPFAM" id="SSF161098">
    <property type="entry name" value="MetI-like"/>
    <property type="match status" value="1"/>
</dbReference>
<feature type="transmembrane region" description="Helical" evidence="9">
    <location>
        <begin position="62"/>
        <end position="84"/>
    </location>
</feature>
<keyword evidence="4" id="KW-1003">Cell membrane</keyword>
<evidence type="ECO:0000256" key="1">
    <source>
        <dbReference type="ARBA" id="ARBA00004651"/>
    </source>
</evidence>
<feature type="transmembrane region" description="Helical" evidence="9">
    <location>
        <begin position="188"/>
        <end position="206"/>
    </location>
</feature>
<keyword evidence="12" id="KW-1185">Reference proteome</keyword>
<dbReference type="RefSeq" id="WP_069327679.1">
    <property type="nucleotide sequence ID" value="NZ_MDER01000039.1"/>
</dbReference>
<dbReference type="NCBIfam" id="TIGR01726">
    <property type="entry name" value="HEQRo_perm_3TM"/>
    <property type="match status" value="1"/>
</dbReference>
<keyword evidence="3 9" id="KW-0813">Transport</keyword>
<dbReference type="GO" id="GO:0043190">
    <property type="term" value="C:ATP-binding cassette (ABC) transporter complex"/>
    <property type="evidence" value="ECO:0007669"/>
    <property type="project" value="InterPro"/>
</dbReference>
<organism evidence="11 12">
    <name type="scientific">Paenibacillus nuruki</name>
    <dbReference type="NCBI Taxonomy" id="1886670"/>
    <lineage>
        <taxon>Bacteria</taxon>
        <taxon>Bacillati</taxon>
        <taxon>Bacillota</taxon>
        <taxon>Bacilli</taxon>
        <taxon>Bacillales</taxon>
        <taxon>Paenibacillaceae</taxon>
        <taxon>Paenibacillus</taxon>
    </lineage>
</organism>
<gene>
    <name evidence="11" type="ORF">PTI45_02255</name>
</gene>
<evidence type="ECO:0000256" key="6">
    <source>
        <dbReference type="ARBA" id="ARBA00022970"/>
    </source>
</evidence>
<dbReference type="GO" id="GO:0022857">
    <property type="term" value="F:transmembrane transporter activity"/>
    <property type="evidence" value="ECO:0007669"/>
    <property type="project" value="InterPro"/>
</dbReference>
<dbReference type="PROSITE" id="PS50928">
    <property type="entry name" value="ABC_TM1"/>
    <property type="match status" value="1"/>
</dbReference>
<dbReference type="PANTHER" id="PTHR30614:SF20">
    <property type="entry name" value="GLUTAMINE TRANSPORT SYSTEM PERMEASE PROTEIN GLNP"/>
    <property type="match status" value="1"/>
</dbReference>
<evidence type="ECO:0000256" key="3">
    <source>
        <dbReference type="ARBA" id="ARBA00022448"/>
    </source>
</evidence>
<comment type="similarity">
    <text evidence="2">Belongs to the binding-protein-dependent transport system permease family. HisMQ subfamily.</text>
</comment>
<feature type="domain" description="ABC transmembrane type-1" evidence="10">
    <location>
        <begin position="20"/>
        <end position="209"/>
    </location>
</feature>
<evidence type="ECO:0000256" key="4">
    <source>
        <dbReference type="ARBA" id="ARBA00022475"/>
    </source>
</evidence>
<evidence type="ECO:0000256" key="5">
    <source>
        <dbReference type="ARBA" id="ARBA00022692"/>
    </source>
</evidence>
<dbReference type="InterPro" id="IPR000515">
    <property type="entry name" value="MetI-like"/>
</dbReference>
<dbReference type="InterPro" id="IPR035906">
    <property type="entry name" value="MetI-like_sf"/>
</dbReference>
<keyword evidence="7 9" id="KW-1133">Transmembrane helix</keyword>
<evidence type="ECO:0000256" key="2">
    <source>
        <dbReference type="ARBA" id="ARBA00010072"/>
    </source>
</evidence>
<sequence>MTDFRFDIIAYYLPILLKGTLLTIGISFAGIIFGSILGLIMGFGRMSSKWYFNLPTACYINFFRGTPLLVQVLMVHFGLIPLLLDRSDPILAAIVALTLNSAAYTAEIFRAGIQSVEKGQTEAALSLGMTRRQTMRYIILPQAIKRMIPAFGNEFIVLIKDSSLVAIIAAPELMYYANSMRGQYMRVWEPYITASIIYFILTYSLSKLLNWWEKKIN</sequence>
<evidence type="ECO:0000256" key="8">
    <source>
        <dbReference type="ARBA" id="ARBA00023136"/>
    </source>
</evidence>
<evidence type="ECO:0000256" key="7">
    <source>
        <dbReference type="ARBA" id="ARBA00022989"/>
    </source>
</evidence>
<dbReference type="CDD" id="cd06261">
    <property type="entry name" value="TM_PBP2"/>
    <property type="match status" value="1"/>
</dbReference>
<feature type="transmembrane region" description="Helical" evidence="9">
    <location>
        <begin position="155"/>
        <end position="176"/>
    </location>
</feature>
<dbReference type="PATRIC" id="fig|1886670.3.peg.2295"/>
<evidence type="ECO:0000256" key="9">
    <source>
        <dbReference type="RuleBase" id="RU363032"/>
    </source>
</evidence>
<dbReference type="Pfam" id="PF00528">
    <property type="entry name" value="BPD_transp_1"/>
    <property type="match status" value="1"/>
</dbReference>